<evidence type="ECO:0000313" key="7">
    <source>
        <dbReference type="Proteomes" id="UP000799324"/>
    </source>
</evidence>
<proteinExistence type="predicted"/>
<dbReference type="InterPro" id="IPR013083">
    <property type="entry name" value="Znf_RING/FYVE/PHD"/>
</dbReference>
<keyword evidence="3" id="KW-0862">Zinc</keyword>
<dbReference type="GO" id="GO:0008270">
    <property type="term" value="F:zinc ion binding"/>
    <property type="evidence" value="ECO:0007669"/>
    <property type="project" value="UniProtKB-KW"/>
</dbReference>
<dbReference type="Gene3D" id="3.30.40.10">
    <property type="entry name" value="Zinc/RING finger domain, C3HC4 (zinc finger)"/>
    <property type="match status" value="1"/>
</dbReference>
<dbReference type="EMBL" id="MU004591">
    <property type="protein sequence ID" value="KAF2647699.1"/>
    <property type="molecule type" value="Genomic_DNA"/>
</dbReference>
<dbReference type="PROSITE" id="PS50089">
    <property type="entry name" value="ZF_RING_2"/>
    <property type="match status" value="1"/>
</dbReference>
<dbReference type="GO" id="GO:0016567">
    <property type="term" value="P:protein ubiquitination"/>
    <property type="evidence" value="ECO:0007669"/>
    <property type="project" value="UniProtKB-UniPathway"/>
</dbReference>
<dbReference type="SMART" id="SM00184">
    <property type="entry name" value="RING"/>
    <property type="match status" value="1"/>
</dbReference>
<keyword evidence="1" id="KW-0479">Metal-binding</keyword>
<evidence type="ECO:0000256" key="2">
    <source>
        <dbReference type="ARBA" id="ARBA00022771"/>
    </source>
</evidence>
<dbReference type="OrthoDB" id="8062037at2759"/>
<name>A0A6A6SIX4_9PLEO</name>
<keyword evidence="7" id="KW-1185">Reference proteome</keyword>
<evidence type="ECO:0000256" key="3">
    <source>
        <dbReference type="ARBA" id="ARBA00022833"/>
    </source>
</evidence>
<organism evidence="6 7">
    <name type="scientific">Lophiostoma macrostomum CBS 122681</name>
    <dbReference type="NCBI Taxonomy" id="1314788"/>
    <lineage>
        <taxon>Eukaryota</taxon>
        <taxon>Fungi</taxon>
        <taxon>Dikarya</taxon>
        <taxon>Ascomycota</taxon>
        <taxon>Pezizomycotina</taxon>
        <taxon>Dothideomycetes</taxon>
        <taxon>Pleosporomycetidae</taxon>
        <taxon>Pleosporales</taxon>
        <taxon>Lophiostomataceae</taxon>
        <taxon>Lophiostoma</taxon>
    </lineage>
</organism>
<reference evidence="6" key="1">
    <citation type="journal article" date="2020" name="Stud. Mycol.">
        <title>101 Dothideomycetes genomes: a test case for predicting lifestyles and emergence of pathogens.</title>
        <authorList>
            <person name="Haridas S."/>
            <person name="Albert R."/>
            <person name="Binder M."/>
            <person name="Bloem J."/>
            <person name="Labutti K."/>
            <person name="Salamov A."/>
            <person name="Andreopoulos B."/>
            <person name="Baker S."/>
            <person name="Barry K."/>
            <person name="Bills G."/>
            <person name="Bluhm B."/>
            <person name="Cannon C."/>
            <person name="Castanera R."/>
            <person name="Culley D."/>
            <person name="Daum C."/>
            <person name="Ezra D."/>
            <person name="Gonzalez J."/>
            <person name="Henrissat B."/>
            <person name="Kuo A."/>
            <person name="Liang C."/>
            <person name="Lipzen A."/>
            <person name="Lutzoni F."/>
            <person name="Magnuson J."/>
            <person name="Mondo S."/>
            <person name="Nolan M."/>
            <person name="Ohm R."/>
            <person name="Pangilinan J."/>
            <person name="Park H.-J."/>
            <person name="Ramirez L."/>
            <person name="Alfaro M."/>
            <person name="Sun H."/>
            <person name="Tritt A."/>
            <person name="Yoshinaga Y."/>
            <person name="Zwiers L.-H."/>
            <person name="Turgeon B."/>
            <person name="Goodwin S."/>
            <person name="Spatafora J."/>
            <person name="Crous P."/>
            <person name="Grigoriev I."/>
        </authorList>
    </citation>
    <scope>NUCLEOTIDE SEQUENCE</scope>
    <source>
        <strain evidence="6">CBS 122681</strain>
    </source>
</reference>
<dbReference type="GO" id="GO:0012505">
    <property type="term" value="C:endomembrane system"/>
    <property type="evidence" value="ECO:0007669"/>
    <property type="project" value="TreeGrafter"/>
</dbReference>
<evidence type="ECO:0000256" key="1">
    <source>
        <dbReference type="ARBA" id="ARBA00022723"/>
    </source>
</evidence>
<dbReference type="Pfam" id="PF13639">
    <property type="entry name" value="zf-RING_2"/>
    <property type="match status" value="1"/>
</dbReference>
<dbReference type="InterPro" id="IPR001841">
    <property type="entry name" value="Znf_RING"/>
</dbReference>
<dbReference type="Proteomes" id="UP000799324">
    <property type="component" value="Unassembled WGS sequence"/>
</dbReference>
<evidence type="ECO:0000259" key="5">
    <source>
        <dbReference type="PROSITE" id="PS50089"/>
    </source>
</evidence>
<dbReference type="AlphaFoldDB" id="A0A6A6SIX4"/>
<dbReference type="UniPathway" id="UPA00143"/>
<dbReference type="GO" id="GO:0061630">
    <property type="term" value="F:ubiquitin protein ligase activity"/>
    <property type="evidence" value="ECO:0007669"/>
    <property type="project" value="TreeGrafter"/>
</dbReference>
<evidence type="ECO:0000313" key="6">
    <source>
        <dbReference type="EMBL" id="KAF2647699.1"/>
    </source>
</evidence>
<dbReference type="GO" id="GO:0043161">
    <property type="term" value="P:proteasome-mediated ubiquitin-dependent protein catabolic process"/>
    <property type="evidence" value="ECO:0007669"/>
    <property type="project" value="TreeGrafter"/>
</dbReference>
<protein>
    <recommendedName>
        <fullName evidence="5">RING-type domain-containing protein</fullName>
    </recommendedName>
</protein>
<evidence type="ECO:0000256" key="4">
    <source>
        <dbReference type="PROSITE-ProRule" id="PRU00175"/>
    </source>
</evidence>
<accession>A0A6A6SIX4</accession>
<dbReference type="SUPFAM" id="SSF57850">
    <property type="entry name" value="RING/U-box"/>
    <property type="match status" value="1"/>
</dbReference>
<dbReference type="InterPro" id="IPR050731">
    <property type="entry name" value="HRD1_E3_ubiq-ligases"/>
</dbReference>
<gene>
    <name evidence="6" type="ORF">K491DRAFT_723215</name>
</gene>
<feature type="domain" description="RING-type" evidence="5">
    <location>
        <begin position="245"/>
        <end position="293"/>
    </location>
</feature>
<sequence length="422" mass="49369">MVPRKITLQRYFSHEGYNKVVRLEGQIAAAVEVIRFRNRWIWYDDGPQGSLAWARAQYLAAIDHLRLLFLHNDMDLAWGAVNPSSLEDMVGRNYYRVAPHIPGGSVRPPHHWKVISFYRRLQQTLEDDTQEIGESLVNGWHLFIDQNEWPVSSDPVTARTARIWHGMSSRDQEVCLRSLSVNGGMVRRWMNELKNVDLEHTPSAYAEARGLIVEMAKVAPERRFDTIWHPHLVDPSRQDFSDSDCPICYERLQKSDINGRANHRPVQTECRHVFGYSCLREWLGKHESCPMCRRDFSLSTLHAPSPENTLEGINRMLNNQRPRTMINPPSEPYSYLDDLAGIFGPTHAVKRNFSACRVNAEDFRAESERIRKNRIYLSWERLKAYLAGDRRRYREVVQTQAQLFARRTFLIFMAWWHPSWPL</sequence>
<dbReference type="PANTHER" id="PTHR22763">
    <property type="entry name" value="RING ZINC FINGER PROTEIN"/>
    <property type="match status" value="1"/>
</dbReference>
<keyword evidence="2 4" id="KW-0863">Zinc-finger</keyword>